<proteinExistence type="predicted"/>
<evidence type="ECO:0000256" key="9">
    <source>
        <dbReference type="ARBA" id="ARBA00023136"/>
    </source>
</evidence>
<evidence type="ECO:0000256" key="4">
    <source>
        <dbReference type="ARBA" id="ARBA00022496"/>
    </source>
</evidence>
<evidence type="ECO:0000256" key="3">
    <source>
        <dbReference type="ARBA" id="ARBA00022475"/>
    </source>
</evidence>
<feature type="domain" description="ABC transporter" evidence="10">
    <location>
        <begin position="13"/>
        <end position="247"/>
    </location>
</feature>
<dbReference type="RefSeq" id="WP_165360240.1">
    <property type="nucleotide sequence ID" value="NZ_UFQC01000020.1"/>
</dbReference>
<comment type="subcellular location">
    <subcellularLocation>
        <location evidence="1">Cell membrane</location>
        <topology evidence="1">Peripheral membrane protein</topology>
    </subcellularLocation>
</comment>
<dbReference type="GO" id="GO:0016887">
    <property type="term" value="F:ATP hydrolysis activity"/>
    <property type="evidence" value="ECO:0007669"/>
    <property type="project" value="InterPro"/>
</dbReference>
<dbReference type="PANTHER" id="PTHR42771">
    <property type="entry name" value="IRON(3+)-HYDROXAMATE IMPORT ATP-BINDING PROTEIN FHUC"/>
    <property type="match status" value="1"/>
</dbReference>
<dbReference type="PROSITE" id="PS50893">
    <property type="entry name" value="ABC_TRANSPORTER_2"/>
    <property type="match status" value="1"/>
</dbReference>
<dbReference type="SMART" id="SM00382">
    <property type="entry name" value="AAA"/>
    <property type="match status" value="1"/>
</dbReference>
<keyword evidence="6 11" id="KW-0067">ATP-binding</keyword>
<evidence type="ECO:0000256" key="7">
    <source>
        <dbReference type="ARBA" id="ARBA00023004"/>
    </source>
</evidence>
<dbReference type="InterPro" id="IPR017871">
    <property type="entry name" value="ABC_transporter-like_CS"/>
</dbReference>
<dbReference type="EMBL" id="UFQC01000020">
    <property type="protein sequence ID" value="SSW69921.1"/>
    <property type="molecule type" value="Genomic_DNA"/>
</dbReference>
<dbReference type="InterPro" id="IPR003593">
    <property type="entry name" value="AAA+_ATPase"/>
</dbReference>
<dbReference type="InterPro" id="IPR003439">
    <property type="entry name" value="ABC_transporter-like_ATP-bd"/>
</dbReference>
<dbReference type="InterPro" id="IPR027417">
    <property type="entry name" value="P-loop_NTPase"/>
</dbReference>
<keyword evidence="9" id="KW-0472">Membrane</keyword>
<dbReference type="GO" id="GO:0005886">
    <property type="term" value="C:plasma membrane"/>
    <property type="evidence" value="ECO:0007669"/>
    <property type="project" value="UniProtKB-SubCell"/>
</dbReference>
<evidence type="ECO:0000256" key="1">
    <source>
        <dbReference type="ARBA" id="ARBA00004202"/>
    </source>
</evidence>
<dbReference type="SUPFAM" id="SSF52540">
    <property type="entry name" value="P-loop containing nucleoside triphosphate hydrolases"/>
    <property type="match status" value="1"/>
</dbReference>
<dbReference type="InterPro" id="IPR051535">
    <property type="entry name" value="Siderophore_ABC-ATPase"/>
</dbReference>
<evidence type="ECO:0000256" key="8">
    <source>
        <dbReference type="ARBA" id="ARBA00023065"/>
    </source>
</evidence>
<evidence type="ECO:0000256" key="6">
    <source>
        <dbReference type="ARBA" id="ARBA00022840"/>
    </source>
</evidence>
<sequence>MTRPADTAPSMALAVNGLAAGYGRGDVLHGLTIPALAAGEVTALLGPNGSGKSTLLKALAGLVRARTGSATLGGQDLIRQSFGERARHVVYLPQSLPAAVHLRVFESVLVAARASGDAAASAAPQAIERLLERLGIAHLALHYLDALSGGQKQLVGLAQALVRHPRVLLLDEPLSALDLNYQFHVMRLLKQETREHGLISLIVLHDLNAALQHADRAVMIHDGRLYAAGAPAEVITPASLAAVYGVRGRVETCSRGLRQVLIDGLEAHPR</sequence>
<evidence type="ECO:0000313" key="11">
    <source>
        <dbReference type="EMBL" id="SSW69921.1"/>
    </source>
</evidence>
<dbReference type="Gene3D" id="3.40.50.300">
    <property type="entry name" value="P-loop containing nucleotide triphosphate hydrolases"/>
    <property type="match status" value="1"/>
</dbReference>
<keyword evidence="7" id="KW-0408">Iron</keyword>
<dbReference type="GO" id="GO:0006826">
    <property type="term" value="P:iron ion transport"/>
    <property type="evidence" value="ECO:0007669"/>
    <property type="project" value="UniProtKB-KW"/>
</dbReference>
<dbReference type="Pfam" id="PF00005">
    <property type="entry name" value="ABC_tran"/>
    <property type="match status" value="1"/>
</dbReference>
<keyword evidence="8" id="KW-0406">Ion transport</keyword>
<keyword evidence="5" id="KW-0547">Nucleotide-binding</keyword>
<name>A0A446CQ88_9BURK</name>
<dbReference type="CDD" id="cd03214">
    <property type="entry name" value="ABC_Iron-Siderophores_B12_Hemin"/>
    <property type="match status" value="1"/>
</dbReference>
<keyword evidence="2" id="KW-0813">Transport</keyword>
<accession>A0A446CQ88</accession>
<evidence type="ECO:0000259" key="10">
    <source>
        <dbReference type="PROSITE" id="PS50893"/>
    </source>
</evidence>
<protein>
    <submittedName>
        <fullName evidence="11">Fe(3+) dicitrate transport ATP-binding protein FecE</fullName>
    </submittedName>
</protein>
<dbReference type="Proteomes" id="UP000289465">
    <property type="component" value="Unassembled WGS sequence"/>
</dbReference>
<dbReference type="PANTHER" id="PTHR42771:SF7">
    <property type="entry name" value="ABC-TYPE COBALAMIN_FE3+-SIDEROPHORES TRANSPORT SYSTEM, ATPASE COMPONENT"/>
    <property type="match status" value="1"/>
</dbReference>
<keyword evidence="3" id="KW-1003">Cell membrane</keyword>
<gene>
    <name evidence="11" type="primary">fecE_2</name>
    <name evidence="11" type="ORF">AVE30378_03771</name>
</gene>
<organism evidence="11 12">
    <name type="scientific">Achromobacter veterisilvae</name>
    <dbReference type="NCBI Taxonomy" id="2069367"/>
    <lineage>
        <taxon>Bacteria</taxon>
        <taxon>Pseudomonadati</taxon>
        <taxon>Pseudomonadota</taxon>
        <taxon>Betaproteobacteria</taxon>
        <taxon>Burkholderiales</taxon>
        <taxon>Alcaligenaceae</taxon>
        <taxon>Achromobacter</taxon>
    </lineage>
</organism>
<evidence type="ECO:0000256" key="5">
    <source>
        <dbReference type="ARBA" id="ARBA00022741"/>
    </source>
</evidence>
<dbReference type="GO" id="GO:0005524">
    <property type="term" value="F:ATP binding"/>
    <property type="evidence" value="ECO:0007669"/>
    <property type="project" value="UniProtKB-KW"/>
</dbReference>
<reference evidence="11 12" key="1">
    <citation type="submission" date="2018-07" db="EMBL/GenBank/DDBJ databases">
        <authorList>
            <person name="Peeters C."/>
        </authorList>
    </citation>
    <scope>NUCLEOTIDE SEQUENCE [LARGE SCALE GENOMIC DNA]</scope>
    <source>
        <strain evidence="11 12">LMG 30378</strain>
    </source>
</reference>
<evidence type="ECO:0000313" key="12">
    <source>
        <dbReference type="Proteomes" id="UP000289465"/>
    </source>
</evidence>
<evidence type="ECO:0000256" key="2">
    <source>
        <dbReference type="ARBA" id="ARBA00022448"/>
    </source>
</evidence>
<dbReference type="AlphaFoldDB" id="A0A446CQ88"/>
<keyword evidence="4" id="KW-0410">Iron transport</keyword>
<dbReference type="PROSITE" id="PS00211">
    <property type="entry name" value="ABC_TRANSPORTER_1"/>
    <property type="match status" value="1"/>
</dbReference>